<dbReference type="Proteomes" id="UP000650533">
    <property type="component" value="Chromosome 14"/>
</dbReference>
<gene>
    <name evidence="1" type="ORF">RhiXN_10807</name>
</gene>
<accession>A0A8H8P5U7</accession>
<dbReference type="AlphaFoldDB" id="A0A8H8P5U7"/>
<dbReference type="EMBL" id="CP059671">
    <property type="protein sequence ID" value="QRW25730.1"/>
    <property type="molecule type" value="Genomic_DNA"/>
</dbReference>
<dbReference type="RefSeq" id="XP_043185967.1">
    <property type="nucleotide sequence ID" value="XM_043330622.1"/>
</dbReference>
<protein>
    <submittedName>
        <fullName evidence="1">Uncharacterized protein</fullName>
    </submittedName>
</protein>
<proteinExistence type="predicted"/>
<evidence type="ECO:0000313" key="2">
    <source>
        <dbReference type="Proteomes" id="UP000650533"/>
    </source>
</evidence>
<sequence length="515" mass="58227">MSQEDQLEKLWLHMEAASIQLDNWLEIPSEQQQALLHDAWLALATQTGEAEFWKLSPKVQFDIDFLAWTGCCMHKELNAVKGGASAMANMWENLNIEPPMALRNKYDIINLKLSEKANEHPAWGAIKLNSLAGALFNNKDDKKGHQSIVDNYLMDVLGHSNQFADTSNTQYGLHCNAAIELIAHREAYIMLLEVICNSKNVPSFTNIELNVYWALQDVPMLTKLVVLCLHAQVIGRPYMCAVCGSNCNVLDLGPLHDQVKAHCHTIVNNPNLLLNSSPKNTPTPDGQPWDCPDTWEQFTVEFEPGETIAEATQGQHDSAWNPATNNISKGLLGQCQQMLRWAPNMTDNQRNAWVMWHCNGTYNWSQQSLTKEDKAFVQCEAQVLDSSGESQRICKSISNGLMEKVVANQAWKVKSAEQKTAYQKRIALIQLNKDASYNNLCKMKVLELDNQINKLHESNKHTLVKSRLKTKQAKVLEIMEALKQQKKEAEATDQPIVRANNYHKWDPTMLKAIAR</sequence>
<evidence type="ECO:0000313" key="1">
    <source>
        <dbReference type="EMBL" id="QRW25730.1"/>
    </source>
</evidence>
<reference evidence="1" key="1">
    <citation type="submission" date="2020-05" db="EMBL/GenBank/DDBJ databases">
        <title>Evolutionary and genomic comparisons of hybrid uninucleate and nonhybrid Rhizoctonia fungi.</title>
        <authorList>
            <person name="Li C."/>
            <person name="Chen X."/>
        </authorList>
    </citation>
    <scope>NUCLEOTIDE SEQUENCE</scope>
    <source>
        <strain evidence="1">AG-1 IA</strain>
    </source>
</reference>
<organism evidence="1 2">
    <name type="scientific">Rhizoctonia solani</name>
    <dbReference type="NCBI Taxonomy" id="456999"/>
    <lineage>
        <taxon>Eukaryota</taxon>
        <taxon>Fungi</taxon>
        <taxon>Dikarya</taxon>
        <taxon>Basidiomycota</taxon>
        <taxon>Agaricomycotina</taxon>
        <taxon>Agaricomycetes</taxon>
        <taxon>Cantharellales</taxon>
        <taxon>Ceratobasidiaceae</taxon>
        <taxon>Rhizoctonia</taxon>
    </lineage>
</organism>
<dbReference type="GeneID" id="67033085"/>
<dbReference type="KEGG" id="rsx:RhiXN_10807"/>
<name>A0A8H8P5U7_9AGAM</name>